<dbReference type="Pfam" id="PF10442">
    <property type="entry name" value="FIST_C"/>
    <property type="match status" value="1"/>
</dbReference>
<gene>
    <name evidence="3" type="ORF">MNBD_GAMMA16-396</name>
</gene>
<evidence type="ECO:0000259" key="1">
    <source>
        <dbReference type="SMART" id="SM00897"/>
    </source>
</evidence>
<sequence length="376" mass="41431">MTNEATKRGSTSVKDESLAIAELAQKIALPNMAGVILFCSSQYNLQNIAVAITQNFSCPVIACTTAGEIAEDYQQHSIVAVSFSADYFRLYPQLISQVSEQPMRDIESVVNNIQSLTPFTDQQPVNRVGFLLIDGLSMSEETVAAALSNGLPHIPLVGGSAGDNLEFSNTFVFINGEFINDAAVYTLIETTLDIEIFKVQHFTPSEQDLVVTVADPQRRIVYEIDGEPAAGAYAALLGITAEKLEPEVFSFHPVMLQIGDEWYVRAIQKAQDDGSLVFYCAIENGLPLTIAEGVHMIKNLQCLVDKILHTFSDINLTLGCDCILRRLEIDKMNYKSQIIQTLKPLTFLGFSTYGEQYNAIHVNQTLTAIVFGKKKE</sequence>
<dbReference type="InterPro" id="IPR013702">
    <property type="entry name" value="FIST_domain_N"/>
</dbReference>
<dbReference type="PANTHER" id="PTHR40252:SF2">
    <property type="entry name" value="BLR0328 PROTEIN"/>
    <property type="match status" value="1"/>
</dbReference>
<name>A0A3B0Z4W6_9ZZZZ</name>
<evidence type="ECO:0008006" key="4">
    <source>
        <dbReference type="Google" id="ProtNLM"/>
    </source>
</evidence>
<dbReference type="EMBL" id="UOFO01000003">
    <property type="protein sequence ID" value="VAW83263.1"/>
    <property type="molecule type" value="Genomic_DNA"/>
</dbReference>
<dbReference type="PANTHER" id="PTHR40252">
    <property type="entry name" value="BLR0328 PROTEIN"/>
    <property type="match status" value="1"/>
</dbReference>
<evidence type="ECO:0000313" key="3">
    <source>
        <dbReference type="EMBL" id="VAW83263.1"/>
    </source>
</evidence>
<reference evidence="3" key="1">
    <citation type="submission" date="2018-06" db="EMBL/GenBank/DDBJ databases">
        <authorList>
            <person name="Zhirakovskaya E."/>
        </authorList>
    </citation>
    <scope>NUCLEOTIDE SEQUENCE</scope>
</reference>
<protein>
    <recommendedName>
        <fullName evidence="4">FIST domain containing protein</fullName>
    </recommendedName>
</protein>
<accession>A0A3B0Z4W6</accession>
<dbReference type="SMART" id="SM01204">
    <property type="entry name" value="FIST_C"/>
    <property type="match status" value="1"/>
</dbReference>
<evidence type="ECO:0000259" key="2">
    <source>
        <dbReference type="SMART" id="SM01204"/>
    </source>
</evidence>
<dbReference type="SMART" id="SM00897">
    <property type="entry name" value="FIST"/>
    <property type="match status" value="1"/>
</dbReference>
<dbReference type="Pfam" id="PF08495">
    <property type="entry name" value="FIST"/>
    <property type="match status" value="1"/>
</dbReference>
<dbReference type="AlphaFoldDB" id="A0A3B0Z4W6"/>
<proteinExistence type="predicted"/>
<feature type="domain" description="FIST C-domain" evidence="2">
    <location>
        <begin position="229"/>
        <end position="359"/>
    </location>
</feature>
<organism evidence="3">
    <name type="scientific">hydrothermal vent metagenome</name>
    <dbReference type="NCBI Taxonomy" id="652676"/>
    <lineage>
        <taxon>unclassified sequences</taxon>
        <taxon>metagenomes</taxon>
        <taxon>ecological metagenomes</taxon>
    </lineage>
</organism>
<dbReference type="InterPro" id="IPR019494">
    <property type="entry name" value="FIST_C"/>
</dbReference>
<feature type="domain" description="FIST" evidence="1">
    <location>
        <begin position="30"/>
        <end position="228"/>
    </location>
</feature>